<name>A0A4R2H870_9SPHI</name>
<protein>
    <submittedName>
        <fullName evidence="1">Uncharacterized protein</fullName>
    </submittedName>
</protein>
<evidence type="ECO:0000313" key="1">
    <source>
        <dbReference type="EMBL" id="TCO22439.1"/>
    </source>
</evidence>
<organism evidence="1 2">
    <name type="scientific">Pedobacter psychrotolerans</name>
    <dbReference type="NCBI Taxonomy" id="1843235"/>
    <lineage>
        <taxon>Bacteria</taxon>
        <taxon>Pseudomonadati</taxon>
        <taxon>Bacteroidota</taxon>
        <taxon>Sphingobacteriia</taxon>
        <taxon>Sphingobacteriales</taxon>
        <taxon>Sphingobacteriaceae</taxon>
        <taxon>Pedobacter</taxon>
    </lineage>
</organism>
<accession>A0A4R2H870</accession>
<comment type="caution">
    <text evidence="1">The sequence shown here is derived from an EMBL/GenBank/DDBJ whole genome shotgun (WGS) entry which is preliminary data.</text>
</comment>
<evidence type="ECO:0000313" key="2">
    <source>
        <dbReference type="Proteomes" id="UP000295684"/>
    </source>
</evidence>
<sequence>MFLILVMYDYFSKYPKMGNALLSTIVFSAHLGSEI</sequence>
<dbReference type="AlphaFoldDB" id="A0A4R2H870"/>
<gene>
    <name evidence="1" type="ORF">EV200_10679</name>
</gene>
<dbReference type="EMBL" id="SLWO01000006">
    <property type="protein sequence ID" value="TCO22439.1"/>
    <property type="molecule type" value="Genomic_DNA"/>
</dbReference>
<dbReference type="Proteomes" id="UP000295684">
    <property type="component" value="Unassembled WGS sequence"/>
</dbReference>
<reference evidence="1 2" key="1">
    <citation type="submission" date="2019-03" db="EMBL/GenBank/DDBJ databases">
        <title>Genomic Encyclopedia of Type Strains, Phase IV (KMG-IV): sequencing the most valuable type-strain genomes for metagenomic binning, comparative biology and taxonomic classification.</title>
        <authorList>
            <person name="Goeker M."/>
        </authorList>
    </citation>
    <scope>NUCLEOTIDE SEQUENCE [LARGE SCALE GENOMIC DNA]</scope>
    <source>
        <strain evidence="1 2">DSM 103236</strain>
    </source>
</reference>
<proteinExistence type="predicted"/>